<organism evidence="1">
    <name type="scientific">marine sediment metagenome</name>
    <dbReference type="NCBI Taxonomy" id="412755"/>
    <lineage>
        <taxon>unclassified sequences</taxon>
        <taxon>metagenomes</taxon>
        <taxon>ecological metagenomes</taxon>
    </lineage>
</organism>
<comment type="caution">
    <text evidence="1">The sequence shown here is derived from an EMBL/GenBank/DDBJ whole genome shotgun (WGS) entry which is preliminary data.</text>
</comment>
<reference evidence="1" key="1">
    <citation type="journal article" date="2015" name="Nature">
        <title>Complex archaea that bridge the gap between prokaryotes and eukaryotes.</title>
        <authorList>
            <person name="Spang A."/>
            <person name="Saw J.H."/>
            <person name="Jorgensen S.L."/>
            <person name="Zaremba-Niedzwiedzka K."/>
            <person name="Martijn J."/>
            <person name="Lind A.E."/>
            <person name="van Eijk R."/>
            <person name="Schleper C."/>
            <person name="Guy L."/>
            <person name="Ettema T.J."/>
        </authorList>
    </citation>
    <scope>NUCLEOTIDE SEQUENCE</scope>
</reference>
<accession>A0A0F9JWB6</accession>
<dbReference type="InterPro" id="IPR044000">
    <property type="entry name" value="Phage_tube_2"/>
</dbReference>
<proteinExistence type="predicted"/>
<evidence type="ECO:0000313" key="1">
    <source>
        <dbReference type="EMBL" id="KKM03213.1"/>
    </source>
</evidence>
<dbReference type="AlphaFoldDB" id="A0A0F9JWB6"/>
<dbReference type="Pfam" id="PF18906">
    <property type="entry name" value="Phage_tube_2"/>
    <property type="match status" value="1"/>
</dbReference>
<name>A0A0F9JWB6_9ZZZZ</name>
<dbReference type="EMBL" id="LAZR01016736">
    <property type="protein sequence ID" value="KKM03213.1"/>
    <property type="molecule type" value="Genomic_DNA"/>
</dbReference>
<gene>
    <name evidence="1" type="ORF">LCGC14_1776660</name>
</gene>
<protein>
    <submittedName>
        <fullName evidence="1">Uncharacterized protein</fullName>
    </submittedName>
</protein>
<sequence>MPTIDTNTLSVRAIEEVTFGTTPATPTLQEIRVTGDSLVPAKNTITSDIIRTDASVDSILRTLISMSGGLPIEVVYGAEFELFLTGLMRSSIVSAFELGTIDVAVDTPGVGQATITGTGTAFLTSLTTDAIGAMVRFWDNAVSIGVGKIESITDTVIVVTDANSSFSAVTGGGDEQVDVRYIRNGTTLRSYSIEEEVISDVPTSFFAVSSGARVAGLSLALTAEGILTGEWTFEGLDLAPSASAIAGETVTPPLDTKPLSASGDVNEIWEGDVFNNCITDLSISITNNPRVQAVIGQETPKGIGFGRFTPTGNISFLKADNLLLDKLRAHTATSLDIFGTDQDDNVLVITIPQVRYVDGGDEKSGVDSDVMFSGGWGAERDASMGDNGAMMQFSLFPSAPLT</sequence>